<protein>
    <submittedName>
        <fullName evidence="1">Uncharacterized protein</fullName>
    </submittedName>
</protein>
<reference evidence="1" key="2">
    <citation type="journal article" date="2015" name="Fish Shellfish Immunol.">
        <title>Early steps in the European eel (Anguilla anguilla)-Vibrio vulnificus interaction in the gills: Role of the RtxA13 toxin.</title>
        <authorList>
            <person name="Callol A."/>
            <person name="Pajuelo D."/>
            <person name="Ebbesson L."/>
            <person name="Teles M."/>
            <person name="MacKenzie S."/>
            <person name="Amaro C."/>
        </authorList>
    </citation>
    <scope>NUCLEOTIDE SEQUENCE</scope>
</reference>
<reference evidence="1" key="1">
    <citation type="submission" date="2014-11" db="EMBL/GenBank/DDBJ databases">
        <authorList>
            <person name="Amaro Gonzalez C."/>
        </authorList>
    </citation>
    <scope>NUCLEOTIDE SEQUENCE</scope>
</reference>
<dbReference type="AlphaFoldDB" id="A0A0E9PJU0"/>
<evidence type="ECO:0000313" key="1">
    <source>
        <dbReference type="EMBL" id="JAH04118.1"/>
    </source>
</evidence>
<sequence length="44" mass="4877">MRNGQPFPLKVKGGISACHKQRRYAFALQLTCIPPGLTACLFRS</sequence>
<proteinExistence type="predicted"/>
<organism evidence="1">
    <name type="scientific">Anguilla anguilla</name>
    <name type="common">European freshwater eel</name>
    <name type="synonym">Muraena anguilla</name>
    <dbReference type="NCBI Taxonomy" id="7936"/>
    <lineage>
        <taxon>Eukaryota</taxon>
        <taxon>Metazoa</taxon>
        <taxon>Chordata</taxon>
        <taxon>Craniata</taxon>
        <taxon>Vertebrata</taxon>
        <taxon>Euteleostomi</taxon>
        <taxon>Actinopterygii</taxon>
        <taxon>Neopterygii</taxon>
        <taxon>Teleostei</taxon>
        <taxon>Anguilliformes</taxon>
        <taxon>Anguillidae</taxon>
        <taxon>Anguilla</taxon>
    </lineage>
</organism>
<dbReference type="EMBL" id="GBXM01104459">
    <property type="protein sequence ID" value="JAH04118.1"/>
    <property type="molecule type" value="Transcribed_RNA"/>
</dbReference>
<accession>A0A0E9PJU0</accession>
<name>A0A0E9PJU0_ANGAN</name>